<dbReference type="Proteomes" id="UP000009168">
    <property type="component" value="Unassembled WGS sequence"/>
</dbReference>
<protein>
    <submittedName>
        <fullName evidence="2">Transmembrane protein, putative</fullName>
    </submittedName>
</protein>
<evidence type="ECO:0000256" key="1">
    <source>
        <dbReference type="SAM" id="Phobius"/>
    </source>
</evidence>
<evidence type="ECO:0000313" key="2">
    <source>
        <dbReference type="EMBL" id="EWS71127.1"/>
    </source>
</evidence>
<dbReference type="EMBL" id="GG662249">
    <property type="protein sequence ID" value="EWS71127.1"/>
    <property type="molecule type" value="Genomic_DNA"/>
</dbReference>
<dbReference type="RefSeq" id="XP_012656335.1">
    <property type="nucleotide sequence ID" value="XM_012800881.1"/>
</dbReference>
<organism evidence="2 3">
    <name type="scientific">Tetrahymena thermophila (strain SB210)</name>
    <dbReference type="NCBI Taxonomy" id="312017"/>
    <lineage>
        <taxon>Eukaryota</taxon>
        <taxon>Sar</taxon>
        <taxon>Alveolata</taxon>
        <taxon>Ciliophora</taxon>
        <taxon>Intramacronucleata</taxon>
        <taxon>Oligohymenophorea</taxon>
        <taxon>Hymenostomatida</taxon>
        <taxon>Tetrahymenina</taxon>
        <taxon>Tetrahymenidae</taxon>
        <taxon>Tetrahymena</taxon>
    </lineage>
</organism>
<keyword evidence="1" id="KW-1133">Transmembrane helix</keyword>
<keyword evidence="1 2" id="KW-0812">Transmembrane</keyword>
<dbReference type="AlphaFoldDB" id="W7WZU9"/>
<keyword evidence="3" id="KW-1185">Reference proteome</keyword>
<accession>W7WZU9</accession>
<dbReference type="KEGG" id="tet:TTHERM_000842529"/>
<keyword evidence="1" id="KW-0472">Membrane</keyword>
<reference evidence="3" key="1">
    <citation type="journal article" date="2006" name="PLoS Biol.">
        <title>Macronuclear genome sequence of the ciliate Tetrahymena thermophila, a model eukaryote.</title>
        <authorList>
            <person name="Eisen J.A."/>
            <person name="Coyne R.S."/>
            <person name="Wu M."/>
            <person name="Wu D."/>
            <person name="Thiagarajan M."/>
            <person name="Wortman J.R."/>
            <person name="Badger J.H."/>
            <person name="Ren Q."/>
            <person name="Amedeo P."/>
            <person name="Jones K.M."/>
            <person name="Tallon L.J."/>
            <person name="Delcher A.L."/>
            <person name="Salzberg S.L."/>
            <person name="Silva J.C."/>
            <person name="Haas B.J."/>
            <person name="Majoros W.H."/>
            <person name="Farzad M."/>
            <person name="Carlton J.M."/>
            <person name="Smith R.K. Jr."/>
            <person name="Garg J."/>
            <person name="Pearlman R.E."/>
            <person name="Karrer K.M."/>
            <person name="Sun L."/>
            <person name="Manning G."/>
            <person name="Elde N.C."/>
            <person name="Turkewitz A.P."/>
            <person name="Asai D.J."/>
            <person name="Wilkes D.E."/>
            <person name="Wang Y."/>
            <person name="Cai H."/>
            <person name="Collins K."/>
            <person name="Stewart B.A."/>
            <person name="Lee S.R."/>
            <person name="Wilamowska K."/>
            <person name="Weinberg Z."/>
            <person name="Ruzzo W.L."/>
            <person name="Wloga D."/>
            <person name="Gaertig J."/>
            <person name="Frankel J."/>
            <person name="Tsao C.-C."/>
            <person name="Gorovsky M.A."/>
            <person name="Keeling P.J."/>
            <person name="Waller R.F."/>
            <person name="Patron N.J."/>
            <person name="Cherry J.M."/>
            <person name="Stover N.A."/>
            <person name="Krieger C.J."/>
            <person name="del Toro C."/>
            <person name="Ryder H.F."/>
            <person name="Williamson S.C."/>
            <person name="Barbeau R.A."/>
            <person name="Hamilton E.P."/>
            <person name="Orias E."/>
        </authorList>
    </citation>
    <scope>NUCLEOTIDE SEQUENCE [LARGE SCALE GENOMIC DNA]</scope>
    <source>
        <strain evidence="3">SB210</strain>
    </source>
</reference>
<name>W7WZU9_TETTS</name>
<sequence length="188" mass="22488">MVQIKNVKLSDMTILNVEEHSFSGLRVFQETKLVENKQKNKSLAISNISNNQHILRCLVNNFIQQNQRKKEVYIWMFQSMHKQVNKQICMNLLLHIYRKYNKINICILKTSLFIYLSTCIIIQSFQRIINQKIQQLILKLNLQNNFNFLKLNKILSEQMRIIYIKSNNKGQQLNKVEHSVYFKIQVNK</sequence>
<gene>
    <name evidence="2" type="ORF">TTHERM_000842529</name>
</gene>
<feature type="transmembrane region" description="Helical" evidence="1">
    <location>
        <begin position="106"/>
        <end position="125"/>
    </location>
</feature>
<dbReference type="GeneID" id="24440887"/>
<proteinExistence type="predicted"/>
<evidence type="ECO:0000313" key="3">
    <source>
        <dbReference type="Proteomes" id="UP000009168"/>
    </source>
</evidence>
<dbReference type="InParanoid" id="W7WZU9"/>